<protein>
    <submittedName>
        <fullName evidence="1">Uncharacterized protein</fullName>
    </submittedName>
</protein>
<name>A0ABW1FRW6_9ACTN</name>
<accession>A0ABW1FRW6</accession>
<sequence length="134" mass="14660">MWLQITVAGAALALLALFVLWGVRRAPHRPFAWGMYSGSSKGYLWTPDGEGGRQRPVRHHELGLAPETNLLTVQELNRLLRATTPPLPFDGLIIGSAGNWRVRYDGGPGSRLYAARLAPGTGHARLIAALKELR</sequence>
<organism evidence="1 2">
    <name type="scientific">Streptomyces ramulosus</name>
    <dbReference type="NCBI Taxonomy" id="47762"/>
    <lineage>
        <taxon>Bacteria</taxon>
        <taxon>Bacillati</taxon>
        <taxon>Actinomycetota</taxon>
        <taxon>Actinomycetes</taxon>
        <taxon>Kitasatosporales</taxon>
        <taxon>Streptomycetaceae</taxon>
        <taxon>Streptomyces</taxon>
    </lineage>
</organism>
<reference evidence="2" key="1">
    <citation type="journal article" date="2019" name="Int. J. Syst. Evol. Microbiol.">
        <title>The Global Catalogue of Microorganisms (GCM) 10K type strain sequencing project: providing services to taxonomists for standard genome sequencing and annotation.</title>
        <authorList>
            <consortium name="The Broad Institute Genomics Platform"/>
            <consortium name="The Broad Institute Genome Sequencing Center for Infectious Disease"/>
            <person name="Wu L."/>
            <person name="Ma J."/>
        </authorList>
    </citation>
    <scope>NUCLEOTIDE SEQUENCE [LARGE SCALE GENOMIC DNA]</scope>
    <source>
        <strain evidence="2">CGMCC 1.15809</strain>
    </source>
</reference>
<proteinExistence type="predicted"/>
<evidence type="ECO:0000313" key="2">
    <source>
        <dbReference type="Proteomes" id="UP001596241"/>
    </source>
</evidence>
<dbReference type="RefSeq" id="WP_345078183.1">
    <property type="nucleotide sequence ID" value="NZ_BAAAWG010000002.1"/>
</dbReference>
<dbReference type="EMBL" id="JBHSPW010000012">
    <property type="protein sequence ID" value="MFC5895824.1"/>
    <property type="molecule type" value="Genomic_DNA"/>
</dbReference>
<evidence type="ECO:0000313" key="1">
    <source>
        <dbReference type="EMBL" id="MFC5895824.1"/>
    </source>
</evidence>
<comment type="caution">
    <text evidence="1">The sequence shown here is derived from an EMBL/GenBank/DDBJ whole genome shotgun (WGS) entry which is preliminary data.</text>
</comment>
<gene>
    <name evidence="1" type="ORF">ACFP3M_23800</name>
</gene>
<keyword evidence="2" id="KW-1185">Reference proteome</keyword>
<dbReference type="Proteomes" id="UP001596241">
    <property type="component" value="Unassembled WGS sequence"/>
</dbReference>